<dbReference type="Gene3D" id="1.10.600.10">
    <property type="entry name" value="Farnesyl Diphosphate Synthase"/>
    <property type="match status" value="1"/>
</dbReference>
<name>A0A553I9I2_9PEZI</name>
<organism evidence="5 6">
    <name type="scientific">Xylaria flabelliformis</name>
    <dbReference type="NCBI Taxonomy" id="2512241"/>
    <lineage>
        <taxon>Eukaryota</taxon>
        <taxon>Fungi</taxon>
        <taxon>Dikarya</taxon>
        <taxon>Ascomycota</taxon>
        <taxon>Pezizomycotina</taxon>
        <taxon>Sordariomycetes</taxon>
        <taxon>Xylariomycetidae</taxon>
        <taxon>Xylariales</taxon>
        <taxon>Xylariaceae</taxon>
        <taxon>Xylaria</taxon>
    </lineage>
</organism>
<evidence type="ECO:0000256" key="2">
    <source>
        <dbReference type="ARBA" id="ARBA00006333"/>
    </source>
</evidence>
<dbReference type="EC" id="4.2.3.-" evidence="4"/>
<proteinExistence type="inferred from homology"/>
<sequence length="335" mass="38504">MLTTTSMSLASECVNRKFERPSPVTLVNVEYLCIIYLSIPNDPVPHWGLTPPSKLKPLAHPSTKNISLEVNGFFLKHWPFPSELARKKFLRSDFSLATSYNCPHAKEDRLIHACKLITTVFLTDDILETMSLTDGTAYNAKLVPVCRGEVLPNRNDAVEWILYDLFEEMRAKDKVLADECLEPTFEFLRSQTEDTRKHVSQLASYLDYRYRDIGQTLMIPLEKNSGKHLTIVNDIFSWEKEVKASKELHSEGAILCSSLKIVMDETGINVDGAKRLLWLLAREVELKQEDLRNEFLAIYPSCSEDLRRYMRELEYLMAGNEQWSKETVAKAYNDV</sequence>
<comment type="cofactor">
    <cofactor evidence="1 4">
        <name>Mg(2+)</name>
        <dbReference type="ChEBI" id="CHEBI:18420"/>
    </cofactor>
</comment>
<dbReference type="InterPro" id="IPR034686">
    <property type="entry name" value="Terpene_cyclase-like_2"/>
</dbReference>
<dbReference type="PANTHER" id="PTHR35201">
    <property type="entry name" value="TERPENE SYNTHASE"/>
    <property type="match status" value="1"/>
</dbReference>
<evidence type="ECO:0000256" key="4">
    <source>
        <dbReference type="RuleBase" id="RU366034"/>
    </source>
</evidence>
<evidence type="ECO:0000313" key="5">
    <source>
        <dbReference type="EMBL" id="TRX96865.1"/>
    </source>
</evidence>
<keyword evidence="4" id="KW-0479">Metal-binding</keyword>
<dbReference type="GO" id="GO:0008299">
    <property type="term" value="P:isoprenoid biosynthetic process"/>
    <property type="evidence" value="ECO:0007669"/>
    <property type="project" value="UniProtKB-ARBA"/>
</dbReference>
<keyword evidence="6" id="KW-1185">Reference proteome</keyword>
<dbReference type="GO" id="GO:0010333">
    <property type="term" value="F:terpene synthase activity"/>
    <property type="evidence" value="ECO:0007669"/>
    <property type="project" value="InterPro"/>
</dbReference>
<keyword evidence="3 4" id="KW-0460">Magnesium</keyword>
<dbReference type="InterPro" id="IPR008949">
    <property type="entry name" value="Isoprenoid_synthase_dom_sf"/>
</dbReference>
<protein>
    <recommendedName>
        <fullName evidence="4">Terpene synthase</fullName>
        <ecNumber evidence="4">4.2.3.-</ecNumber>
    </recommendedName>
</protein>
<dbReference type="SUPFAM" id="SSF48576">
    <property type="entry name" value="Terpenoid synthases"/>
    <property type="match status" value="1"/>
</dbReference>
<dbReference type="STRING" id="2512241.A0A553I9I2"/>
<comment type="similarity">
    <text evidence="2 4">Belongs to the terpene synthase family.</text>
</comment>
<accession>A0A553I9I2</accession>
<keyword evidence="4" id="KW-0456">Lyase</keyword>
<evidence type="ECO:0000256" key="1">
    <source>
        <dbReference type="ARBA" id="ARBA00001946"/>
    </source>
</evidence>
<dbReference type="OrthoDB" id="3004402at2759"/>
<reference evidence="6" key="1">
    <citation type="submission" date="2019-06" db="EMBL/GenBank/DDBJ databases">
        <title>Draft genome sequence of the griseofulvin-producing fungus Xylaria cubensis strain G536.</title>
        <authorList>
            <person name="Mead M.E."/>
            <person name="Raja H.A."/>
            <person name="Steenwyk J.L."/>
            <person name="Knowles S.L."/>
            <person name="Oberlies N.H."/>
            <person name="Rokas A."/>
        </authorList>
    </citation>
    <scope>NUCLEOTIDE SEQUENCE [LARGE SCALE GENOMIC DNA]</scope>
    <source>
        <strain evidence="6">G536</strain>
    </source>
</reference>
<gene>
    <name evidence="5" type="ORF">FHL15_002171</name>
</gene>
<evidence type="ECO:0000313" key="6">
    <source>
        <dbReference type="Proteomes" id="UP000319160"/>
    </source>
</evidence>
<dbReference type="GO" id="GO:0046872">
    <property type="term" value="F:metal ion binding"/>
    <property type="evidence" value="ECO:0007669"/>
    <property type="project" value="UniProtKB-KW"/>
</dbReference>
<dbReference type="AlphaFoldDB" id="A0A553I9I2"/>
<evidence type="ECO:0000256" key="3">
    <source>
        <dbReference type="ARBA" id="ARBA00022842"/>
    </source>
</evidence>
<dbReference type="EMBL" id="VFLP01000008">
    <property type="protein sequence ID" value="TRX96865.1"/>
    <property type="molecule type" value="Genomic_DNA"/>
</dbReference>
<dbReference type="PANTHER" id="PTHR35201:SF4">
    <property type="entry name" value="BETA-PINACENE SYNTHASE-RELATED"/>
    <property type="match status" value="1"/>
</dbReference>
<comment type="caution">
    <text evidence="5">The sequence shown here is derived from an EMBL/GenBank/DDBJ whole genome shotgun (WGS) entry which is preliminary data.</text>
</comment>
<dbReference type="Proteomes" id="UP000319160">
    <property type="component" value="Unassembled WGS sequence"/>
</dbReference>